<dbReference type="PANTHER" id="PTHR43133">
    <property type="entry name" value="RNA POLYMERASE ECF-TYPE SIGMA FACTO"/>
    <property type="match status" value="1"/>
</dbReference>
<sequence>MDPLAAAIEPLIPGLRRYARSWLRDRVMADDVVQDCLERAVGRWRQRRGAEVRPWVYAILHNLLVDHQRQHSRRGTAVP</sequence>
<name>A0ABS7BRT0_9SPHN</name>
<accession>A0ABS7BRT0</accession>
<dbReference type="Gene3D" id="1.20.140.160">
    <property type="match status" value="1"/>
</dbReference>
<dbReference type="InterPro" id="IPR013325">
    <property type="entry name" value="RNA_pol_sigma_r2"/>
</dbReference>
<evidence type="ECO:0000256" key="2">
    <source>
        <dbReference type="ARBA" id="ARBA00023082"/>
    </source>
</evidence>
<dbReference type="RefSeq" id="WP_308462257.1">
    <property type="nucleotide sequence ID" value="NZ_JAHXZN010000007.1"/>
</dbReference>
<evidence type="ECO:0000313" key="6">
    <source>
        <dbReference type="Proteomes" id="UP000759103"/>
    </source>
</evidence>
<reference evidence="5 6" key="1">
    <citation type="submission" date="2021-07" db="EMBL/GenBank/DDBJ databases">
        <title>Sphingomonas sp.</title>
        <authorList>
            <person name="Feng G."/>
            <person name="Li J."/>
            <person name="Pan M."/>
        </authorList>
    </citation>
    <scope>NUCLEOTIDE SEQUENCE [LARGE SCALE GENOMIC DNA]</scope>
    <source>
        <strain evidence="5 6">RRHST34</strain>
    </source>
</reference>
<evidence type="ECO:0000313" key="5">
    <source>
        <dbReference type="EMBL" id="MBW6532314.1"/>
    </source>
</evidence>
<organism evidence="5 6">
    <name type="scientific">Sphingomonas citri</name>
    <dbReference type="NCBI Taxonomy" id="2862499"/>
    <lineage>
        <taxon>Bacteria</taxon>
        <taxon>Pseudomonadati</taxon>
        <taxon>Pseudomonadota</taxon>
        <taxon>Alphaproteobacteria</taxon>
        <taxon>Sphingomonadales</taxon>
        <taxon>Sphingomonadaceae</taxon>
        <taxon>Sphingomonas</taxon>
    </lineage>
</organism>
<feature type="domain" description="PhyR sigma2" evidence="4">
    <location>
        <begin position="8"/>
        <end position="61"/>
    </location>
</feature>
<keyword evidence="6" id="KW-1185">Reference proteome</keyword>
<evidence type="ECO:0000256" key="1">
    <source>
        <dbReference type="ARBA" id="ARBA00023015"/>
    </source>
</evidence>
<feature type="non-terminal residue" evidence="5">
    <location>
        <position position="79"/>
    </location>
</feature>
<keyword evidence="3" id="KW-0804">Transcription</keyword>
<dbReference type="Proteomes" id="UP000759103">
    <property type="component" value="Unassembled WGS sequence"/>
</dbReference>
<dbReference type="InterPro" id="IPR039425">
    <property type="entry name" value="RNA_pol_sigma-70-like"/>
</dbReference>
<dbReference type="EMBL" id="JAHXZN010000007">
    <property type="protein sequence ID" value="MBW6532314.1"/>
    <property type="molecule type" value="Genomic_DNA"/>
</dbReference>
<dbReference type="SUPFAM" id="SSF88946">
    <property type="entry name" value="Sigma2 domain of RNA polymerase sigma factors"/>
    <property type="match status" value="1"/>
</dbReference>
<evidence type="ECO:0000259" key="4">
    <source>
        <dbReference type="Pfam" id="PF22029"/>
    </source>
</evidence>
<keyword evidence="2" id="KW-0731">Sigma factor</keyword>
<dbReference type="PANTHER" id="PTHR43133:SF25">
    <property type="entry name" value="RNA POLYMERASE SIGMA FACTOR RFAY-RELATED"/>
    <property type="match status" value="1"/>
</dbReference>
<dbReference type="InterPro" id="IPR053866">
    <property type="entry name" value="PhyR_sigma2"/>
</dbReference>
<gene>
    <name evidence="5" type="ORF">KZ820_16350</name>
</gene>
<protein>
    <submittedName>
        <fullName evidence="5">RNA polymerase sigma factor</fullName>
    </submittedName>
</protein>
<keyword evidence="1" id="KW-0805">Transcription regulation</keyword>
<evidence type="ECO:0000256" key="3">
    <source>
        <dbReference type="ARBA" id="ARBA00023163"/>
    </source>
</evidence>
<comment type="caution">
    <text evidence="5">The sequence shown here is derived from an EMBL/GenBank/DDBJ whole genome shotgun (WGS) entry which is preliminary data.</text>
</comment>
<proteinExistence type="predicted"/>
<dbReference type="Pfam" id="PF22029">
    <property type="entry name" value="PhyR_sigma2"/>
    <property type="match status" value="1"/>
</dbReference>